<sequence>MASGTRPDIPDLRAGETDASAGRAEAPRRVEAGAAPEAGAAGASRSTGASRSPVPGRADRDAAPEEPSDVEEGAWWYAWWGRSLRARVITTTVLVGVFLSALLGTVLYQQVAQGLVAQAVAGAERDASQQVALAQEAFDSTDRQDDSGLTQTADDQVRSMAGNSPEEGRRVLLMPGLDNTRGAVVPPTGVGVNAEDLPPALQEAIAADPTNQQVVVVPMNLAGETDQVTSVVVGSRVSLPRAGEYDLFLVYPLVREQETLDLLRQLFYAGGLALSLLVAGVGWLATRLVTGPVEEAAAVAQQLARGRLGERLPVRGSDELAQLATSFNTMADSIQLQIRELRSLSQLQQRFVSDVSHELRTPLTTIRMAGEMLHMSRDEFPEPVARSAELLQQELDRFEDLLNELLEISRYDSGATILERHDEDMVALVGAAADGVATLAERLDVLVRVHATTAPVVARMDGRRIARVLRNLLANAVEHGEGRPVDVTVAATEHVVAVSVRDHGIGLTEREAAHVFDRFWRADPSRDRTTGGTGLGLAIAQEDARVHGGWLQVGSEPGRGACFRLLLPRQDRYAVAEAPPPVPGPDEAAQDTRVPPVVLALASRAEEDEQP</sequence>
<dbReference type="PANTHER" id="PTHR45436">
    <property type="entry name" value="SENSOR HISTIDINE KINASE YKOH"/>
    <property type="match status" value="1"/>
</dbReference>
<evidence type="ECO:0000256" key="3">
    <source>
        <dbReference type="ARBA" id="ARBA00012438"/>
    </source>
</evidence>
<evidence type="ECO:0000256" key="6">
    <source>
        <dbReference type="ARBA" id="ARBA00022692"/>
    </source>
</evidence>
<reference evidence="16 17" key="1">
    <citation type="submission" date="2024-09" db="EMBL/GenBank/DDBJ databases">
        <authorList>
            <person name="Sun Q."/>
            <person name="Mori K."/>
        </authorList>
    </citation>
    <scope>NUCLEOTIDE SEQUENCE [LARGE SCALE GENOMIC DNA]</scope>
    <source>
        <strain evidence="16 17">JCM 12763</strain>
    </source>
</reference>
<dbReference type="InterPro" id="IPR036890">
    <property type="entry name" value="HATPase_C_sf"/>
</dbReference>
<dbReference type="CDD" id="cd06225">
    <property type="entry name" value="HAMP"/>
    <property type="match status" value="1"/>
</dbReference>
<dbReference type="Gene3D" id="6.10.340.10">
    <property type="match status" value="1"/>
</dbReference>
<dbReference type="PROSITE" id="PS50885">
    <property type="entry name" value="HAMP"/>
    <property type="match status" value="1"/>
</dbReference>
<dbReference type="InterPro" id="IPR003594">
    <property type="entry name" value="HATPase_dom"/>
</dbReference>
<evidence type="ECO:0000256" key="1">
    <source>
        <dbReference type="ARBA" id="ARBA00000085"/>
    </source>
</evidence>
<feature type="region of interest" description="Disordered" evidence="12">
    <location>
        <begin position="1"/>
        <end position="68"/>
    </location>
</feature>
<dbReference type="Pfam" id="PF00512">
    <property type="entry name" value="HisKA"/>
    <property type="match status" value="1"/>
</dbReference>
<evidence type="ECO:0000256" key="12">
    <source>
        <dbReference type="SAM" id="MobiDB-lite"/>
    </source>
</evidence>
<dbReference type="InterPro" id="IPR050428">
    <property type="entry name" value="TCS_sensor_his_kinase"/>
</dbReference>
<dbReference type="InterPro" id="IPR003660">
    <property type="entry name" value="HAMP_dom"/>
</dbReference>
<name>A0ABV5V1X3_9MICO</name>
<proteinExistence type="predicted"/>
<dbReference type="NCBIfam" id="NF040691">
    <property type="entry name" value="MtrAB_MtrB"/>
    <property type="match status" value="1"/>
</dbReference>
<feature type="compositionally biased region" description="Low complexity" evidence="12">
    <location>
        <begin position="32"/>
        <end position="52"/>
    </location>
</feature>
<dbReference type="SMART" id="SM00304">
    <property type="entry name" value="HAMP"/>
    <property type="match status" value="1"/>
</dbReference>
<evidence type="ECO:0000313" key="17">
    <source>
        <dbReference type="Proteomes" id="UP001589613"/>
    </source>
</evidence>
<keyword evidence="10 13" id="KW-0472">Membrane</keyword>
<dbReference type="Proteomes" id="UP001589613">
    <property type="component" value="Unassembled WGS sequence"/>
</dbReference>
<keyword evidence="17" id="KW-1185">Reference proteome</keyword>
<keyword evidence="4" id="KW-0597">Phosphoprotein</keyword>
<dbReference type="InterPro" id="IPR005467">
    <property type="entry name" value="His_kinase_dom"/>
</dbReference>
<keyword evidence="8 13" id="KW-1133">Transmembrane helix</keyword>
<evidence type="ECO:0000256" key="11">
    <source>
        <dbReference type="ARBA" id="ARBA00035305"/>
    </source>
</evidence>
<dbReference type="EC" id="2.7.13.3" evidence="3"/>
<keyword evidence="7 16" id="KW-0418">Kinase</keyword>
<evidence type="ECO:0000256" key="8">
    <source>
        <dbReference type="ARBA" id="ARBA00022989"/>
    </source>
</evidence>
<accession>A0ABV5V1X3</accession>
<evidence type="ECO:0000259" key="15">
    <source>
        <dbReference type="PROSITE" id="PS50885"/>
    </source>
</evidence>
<dbReference type="InterPro" id="IPR036097">
    <property type="entry name" value="HisK_dim/P_sf"/>
</dbReference>
<gene>
    <name evidence="16" type="primary">mtrB</name>
    <name evidence="16" type="ORF">ACFFN0_07130</name>
</gene>
<keyword evidence="6 13" id="KW-0812">Transmembrane</keyword>
<dbReference type="SUPFAM" id="SSF158472">
    <property type="entry name" value="HAMP domain-like"/>
    <property type="match status" value="1"/>
</dbReference>
<dbReference type="CDD" id="cd00075">
    <property type="entry name" value="HATPase"/>
    <property type="match status" value="1"/>
</dbReference>
<evidence type="ECO:0000259" key="14">
    <source>
        <dbReference type="PROSITE" id="PS50109"/>
    </source>
</evidence>
<dbReference type="InterPro" id="IPR004358">
    <property type="entry name" value="Sig_transdc_His_kin-like_C"/>
</dbReference>
<keyword evidence="5" id="KW-0808">Transferase</keyword>
<evidence type="ECO:0000256" key="13">
    <source>
        <dbReference type="SAM" id="Phobius"/>
    </source>
</evidence>
<evidence type="ECO:0000256" key="4">
    <source>
        <dbReference type="ARBA" id="ARBA00022553"/>
    </source>
</evidence>
<keyword evidence="9" id="KW-0902">Two-component regulatory system</keyword>
<dbReference type="Pfam" id="PF00672">
    <property type="entry name" value="HAMP"/>
    <property type="match status" value="1"/>
</dbReference>
<dbReference type="Gene3D" id="1.10.287.130">
    <property type="match status" value="1"/>
</dbReference>
<dbReference type="SUPFAM" id="SSF55874">
    <property type="entry name" value="ATPase domain of HSP90 chaperone/DNA topoisomerase II/histidine kinase"/>
    <property type="match status" value="1"/>
</dbReference>
<dbReference type="CDD" id="cd00082">
    <property type="entry name" value="HisKA"/>
    <property type="match status" value="1"/>
</dbReference>
<comment type="catalytic activity">
    <reaction evidence="1">
        <text>ATP + protein L-histidine = ADP + protein N-phospho-L-histidine.</text>
        <dbReference type="EC" id="2.7.13.3"/>
    </reaction>
</comment>
<dbReference type="PROSITE" id="PS50109">
    <property type="entry name" value="HIS_KIN"/>
    <property type="match status" value="1"/>
</dbReference>
<feature type="domain" description="Histidine kinase" evidence="14">
    <location>
        <begin position="354"/>
        <end position="571"/>
    </location>
</feature>
<feature type="domain" description="HAMP" evidence="15">
    <location>
        <begin position="287"/>
        <end position="339"/>
    </location>
</feature>
<evidence type="ECO:0000256" key="9">
    <source>
        <dbReference type="ARBA" id="ARBA00023012"/>
    </source>
</evidence>
<dbReference type="Pfam" id="PF02518">
    <property type="entry name" value="HATPase_c"/>
    <property type="match status" value="1"/>
</dbReference>
<comment type="subcellular location">
    <subcellularLocation>
        <location evidence="2">Cell membrane</location>
    </subcellularLocation>
</comment>
<dbReference type="Gene3D" id="3.30.565.10">
    <property type="entry name" value="Histidine kinase-like ATPase, C-terminal domain"/>
    <property type="match status" value="1"/>
</dbReference>
<dbReference type="PRINTS" id="PR00344">
    <property type="entry name" value="BCTRLSENSOR"/>
</dbReference>
<dbReference type="SMART" id="SM00387">
    <property type="entry name" value="HATPase_c"/>
    <property type="match status" value="1"/>
</dbReference>
<evidence type="ECO:0000313" key="16">
    <source>
        <dbReference type="EMBL" id="MFB9731810.1"/>
    </source>
</evidence>
<evidence type="ECO:0000256" key="10">
    <source>
        <dbReference type="ARBA" id="ARBA00023136"/>
    </source>
</evidence>
<dbReference type="RefSeq" id="WP_141338185.1">
    <property type="nucleotide sequence ID" value="NZ_JBHMAX010000014.1"/>
</dbReference>
<evidence type="ECO:0000256" key="2">
    <source>
        <dbReference type="ARBA" id="ARBA00004236"/>
    </source>
</evidence>
<dbReference type="SUPFAM" id="SSF47384">
    <property type="entry name" value="Homodimeric domain of signal transducing histidine kinase"/>
    <property type="match status" value="1"/>
</dbReference>
<dbReference type="PANTHER" id="PTHR45436:SF5">
    <property type="entry name" value="SENSOR HISTIDINE KINASE TRCS"/>
    <property type="match status" value="1"/>
</dbReference>
<dbReference type="InterPro" id="IPR047669">
    <property type="entry name" value="MtrAB_MtrB"/>
</dbReference>
<dbReference type="InterPro" id="IPR003661">
    <property type="entry name" value="HisK_dim/P_dom"/>
</dbReference>
<evidence type="ECO:0000256" key="7">
    <source>
        <dbReference type="ARBA" id="ARBA00022777"/>
    </source>
</evidence>
<dbReference type="SMART" id="SM00388">
    <property type="entry name" value="HisKA"/>
    <property type="match status" value="1"/>
</dbReference>
<feature type="transmembrane region" description="Helical" evidence="13">
    <location>
        <begin position="88"/>
        <end position="108"/>
    </location>
</feature>
<feature type="region of interest" description="Disordered" evidence="12">
    <location>
        <begin position="137"/>
        <end position="165"/>
    </location>
</feature>
<evidence type="ECO:0000256" key="5">
    <source>
        <dbReference type="ARBA" id="ARBA00022679"/>
    </source>
</evidence>
<protein>
    <recommendedName>
        <fullName evidence="11">Sensor histidine kinase MtrB</fullName>
        <ecNumber evidence="3">2.7.13.3</ecNumber>
    </recommendedName>
</protein>
<comment type="caution">
    <text evidence="16">The sequence shown here is derived from an EMBL/GenBank/DDBJ whole genome shotgun (WGS) entry which is preliminary data.</text>
</comment>
<dbReference type="EMBL" id="JBHMAX010000014">
    <property type="protein sequence ID" value="MFB9731810.1"/>
    <property type="molecule type" value="Genomic_DNA"/>
</dbReference>
<dbReference type="GO" id="GO:0016301">
    <property type="term" value="F:kinase activity"/>
    <property type="evidence" value="ECO:0007669"/>
    <property type="project" value="UniProtKB-KW"/>
</dbReference>
<organism evidence="16 17">
    <name type="scientific">Ornithinimicrobium kibberense</name>
    <dbReference type="NCBI Taxonomy" id="282060"/>
    <lineage>
        <taxon>Bacteria</taxon>
        <taxon>Bacillati</taxon>
        <taxon>Actinomycetota</taxon>
        <taxon>Actinomycetes</taxon>
        <taxon>Micrococcales</taxon>
        <taxon>Ornithinimicrobiaceae</taxon>
        <taxon>Ornithinimicrobium</taxon>
    </lineage>
</organism>